<protein>
    <submittedName>
        <fullName evidence="4">Sugar kinase</fullName>
    </submittedName>
</protein>
<dbReference type="AlphaFoldDB" id="A0A172ZB83"/>
<dbReference type="KEGG" id="pbv:AR543_01180"/>
<dbReference type="SUPFAM" id="SSF53067">
    <property type="entry name" value="Actin-like ATPase domain"/>
    <property type="match status" value="1"/>
</dbReference>
<organism evidence="4 5">
    <name type="scientific">Paenibacillus bovis</name>
    <dbReference type="NCBI Taxonomy" id="1616788"/>
    <lineage>
        <taxon>Bacteria</taxon>
        <taxon>Bacillati</taxon>
        <taxon>Bacillota</taxon>
        <taxon>Bacilli</taxon>
        <taxon>Bacillales</taxon>
        <taxon>Paenibacillaceae</taxon>
        <taxon>Paenibacillus</taxon>
    </lineage>
</organism>
<dbReference type="InterPro" id="IPR036388">
    <property type="entry name" value="WH-like_DNA-bd_sf"/>
</dbReference>
<dbReference type="Gene3D" id="3.30.420.40">
    <property type="match status" value="2"/>
</dbReference>
<dbReference type="RefSeq" id="WP_060531086.1">
    <property type="nucleotide sequence ID" value="NZ_CP013023.1"/>
</dbReference>
<reference evidence="5" key="1">
    <citation type="submission" date="2015-10" db="EMBL/GenBank/DDBJ databases">
        <title>Genome of Paenibacillus bovis sp. nov.</title>
        <authorList>
            <person name="Wu Z."/>
            <person name="Gao C."/>
            <person name="Liu Z."/>
            <person name="Zheng H."/>
        </authorList>
    </citation>
    <scope>NUCLEOTIDE SEQUENCE [LARGE SCALE GENOMIC DNA]</scope>
    <source>
        <strain evidence="5">BD3526</strain>
    </source>
</reference>
<comment type="similarity">
    <text evidence="2">Belongs to the ROK (NagC/XylR) family.</text>
</comment>
<dbReference type="InterPro" id="IPR043129">
    <property type="entry name" value="ATPase_NBD"/>
</dbReference>
<dbReference type="InterPro" id="IPR000600">
    <property type="entry name" value="ROK"/>
</dbReference>
<keyword evidence="3" id="KW-0119">Carbohydrate metabolism</keyword>
<sequence>MVKHIKGIPSVKKAVYDLIASRRDIAKADIMEHFRLTSSSLTRLLDEMTREGWIMESGFGQSTGGRRPILYQINAGARYILGLDISRIYSVLGLYDMEMKPLELLRWNMDEQMTPQRLVEHVGRQTHELLLRHQLDREQVIGMGVGAVGPLSREQGRILNPLYFAAPGWNDVPLRSWLEEATGLPVILENGANTALIGEHWMVRSENIRHMLYVHIGTGLRSAMMSNGRIVHGAVDMEGSIGQMIIQTDGPRLHGSGNYGALEAFASVQAVEQQVRARSKMSREQWTGGSLALKPEAINFATIVQALDSGNEYVREIFAQSAAYMGIGLANLINVLHPEHIILGGVMISANDLFYNTAIAVAEQNIYYSDSYQPEFSRGILQETAVSTGAAVMVWNEMEI</sequence>
<dbReference type="OrthoDB" id="9796533at2"/>
<dbReference type="SUPFAM" id="SSF46785">
    <property type="entry name" value="Winged helix' DNA-binding domain"/>
    <property type="match status" value="1"/>
</dbReference>
<keyword evidence="4" id="KW-0418">Kinase</keyword>
<dbReference type="EMBL" id="CP013023">
    <property type="protein sequence ID" value="ANF94779.1"/>
    <property type="molecule type" value="Genomic_DNA"/>
</dbReference>
<dbReference type="Pfam" id="PF00480">
    <property type="entry name" value="ROK"/>
    <property type="match status" value="1"/>
</dbReference>
<dbReference type="STRING" id="1616788.AR543_01180"/>
<dbReference type="PANTHER" id="PTHR18964:SF149">
    <property type="entry name" value="BIFUNCTIONAL UDP-N-ACETYLGLUCOSAMINE 2-EPIMERASE_N-ACETYLMANNOSAMINE KINASE"/>
    <property type="match status" value="1"/>
</dbReference>
<evidence type="ECO:0000313" key="5">
    <source>
        <dbReference type="Proteomes" id="UP000078148"/>
    </source>
</evidence>
<dbReference type="PANTHER" id="PTHR18964">
    <property type="entry name" value="ROK (REPRESSOR, ORF, KINASE) FAMILY"/>
    <property type="match status" value="1"/>
</dbReference>
<keyword evidence="3" id="KW-0859">Xylose metabolism</keyword>
<dbReference type="GO" id="GO:0016301">
    <property type="term" value="F:kinase activity"/>
    <property type="evidence" value="ECO:0007669"/>
    <property type="project" value="UniProtKB-KW"/>
</dbReference>
<comment type="function">
    <text evidence="1">Transcriptional repressor of xylose-utilizing enzymes.</text>
</comment>
<evidence type="ECO:0000313" key="4">
    <source>
        <dbReference type="EMBL" id="ANF94779.1"/>
    </source>
</evidence>
<proteinExistence type="inferred from homology"/>
<evidence type="ECO:0000256" key="1">
    <source>
        <dbReference type="ARBA" id="ARBA00002486"/>
    </source>
</evidence>
<keyword evidence="5" id="KW-1185">Reference proteome</keyword>
<dbReference type="Proteomes" id="UP000078148">
    <property type="component" value="Chromosome"/>
</dbReference>
<keyword evidence="4" id="KW-0808">Transferase</keyword>
<evidence type="ECO:0000256" key="2">
    <source>
        <dbReference type="ARBA" id="ARBA00006479"/>
    </source>
</evidence>
<name>A0A172ZB83_9BACL</name>
<reference evidence="4 5" key="2">
    <citation type="journal article" date="2016" name="Int. J. Syst. Evol. Microbiol.">
        <title>Paenibacillus bovis sp. nov., isolated from raw yak (Bos grunniens) milk.</title>
        <authorList>
            <person name="Gao C."/>
            <person name="Han J."/>
            <person name="Liu Z."/>
            <person name="Xu X."/>
            <person name="Hang F."/>
            <person name="Wu Z."/>
        </authorList>
    </citation>
    <scope>NUCLEOTIDE SEQUENCE [LARGE SCALE GENOMIC DNA]</scope>
    <source>
        <strain evidence="4 5">BD3526</strain>
    </source>
</reference>
<dbReference type="GO" id="GO:0042732">
    <property type="term" value="P:D-xylose metabolic process"/>
    <property type="evidence" value="ECO:0007669"/>
    <property type="project" value="UniProtKB-KW"/>
</dbReference>
<evidence type="ECO:0000256" key="3">
    <source>
        <dbReference type="ARBA" id="ARBA00022629"/>
    </source>
</evidence>
<dbReference type="InterPro" id="IPR036390">
    <property type="entry name" value="WH_DNA-bd_sf"/>
</dbReference>
<accession>A0A172ZB83</accession>
<gene>
    <name evidence="4" type="ORF">AR543_01180</name>
</gene>
<dbReference type="Gene3D" id="1.10.10.10">
    <property type="entry name" value="Winged helix-like DNA-binding domain superfamily/Winged helix DNA-binding domain"/>
    <property type="match status" value="1"/>
</dbReference>